<evidence type="ECO:0000313" key="1">
    <source>
        <dbReference type="EMBL" id="GJT92637.1"/>
    </source>
</evidence>
<accession>A0ABQ5HZC1</accession>
<reference evidence="1" key="2">
    <citation type="submission" date="2022-01" db="EMBL/GenBank/DDBJ databases">
        <authorList>
            <person name="Yamashiro T."/>
            <person name="Shiraishi A."/>
            <person name="Satake H."/>
            <person name="Nakayama K."/>
        </authorList>
    </citation>
    <scope>NUCLEOTIDE SEQUENCE</scope>
</reference>
<dbReference type="Proteomes" id="UP001151760">
    <property type="component" value="Unassembled WGS sequence"/>
</dbReference>
<protein>
    <submittedName>
        <fullName evidence="1">Uncharacterized protein</fullName>
    </submittedName>
</protein>
<proteinExistence type="predicted"/>
<evidence type="ECO:0000313" key="2">
    <source>
        <dbReference type="Proteomes" id="UP001151760"/>
    </source>
</evidence>
<keyword evidence="2" id="KW-1185">Reference proteome</keyword>
<gene>
    <name evidence="1" type="ORF">Tco_1081482</name>
</gene>
<sequence>MNCRVDRSDLDAAVTLRRYGLDPLLPTLGHHSMSGIRGDILDVTTPLVGGCTTPPFDRYTVDETDHERYRSGSDPGQGRLRRRLAYGSYEVIPYDNHWNIIERSERGTSLFKLQSDRLYDIFLRLVIYAMLDEEDMRKMGGLPPHSLLPMP</sequence>
<organism evidence="1 2">
    <name type="scientific">Tanacetum coccineum</name>
    <dbReference type="NCBI Taxonomy" id="301880"/>
    <lineage>
        <taxon>Eukaryota</taxon>
        <taxon>Viridiplantae</taxon>
        <taxon>Streptophyta</taxon>
        <taxon>Embryophyta</taxon>
        <taxon>Tracheophyta</taxon>
        <taxon>Spermatophyta</taxon>
        <taxon>Magnoliopsida</taxon>
        <taxon>eudicotyledons</taxon>
        <taxon>Gunneridae</taxon>
        <taxon>Pentapetalae</taxon>
        <taxon>asterids</taxon>
        <taxon>campanulids</taxon>
        <taxon>Asterales</taxon>
        <taxon>Asteraceae</taxon>
        <taxon>Asteroideae</taxon>
        <taxon>Anthemideae</taxon>
        <taxon>Anthemidinae</taxon>
        <taxon>Tanacetum</taxon>
    </lineage>
</organism>
<reference evidence="1" key="1">
    <citation type="journal article" date="2022" name="Int. J. Mol. Sci.">
        <title>Draft Genome of Tanacetum Coccineum: Genomic Comparison of Closely Related Tanacetum-Family Plants.</title>
        <authorList>
            <person name="Yamashiro T."/>
            <person name="Shiraishi A."/>
            <person name="Nakayama K."/>
            <person name="Satake H."/>
        </authorList>
    </citation>
    <scope>NUCLEOTIDE SEQUENCE</scope>
</reference>
<dbReference type="EMBL" id="BQNB010020128">
    <property type="protein sequence ID" value="GJT92637.1"/>
    <property type="molecule type" value="Genomic_DNA"/>
</dbReference>
<name>A0ABQ5HZC1_9ASTR</name>
<comment type="caution">
    <text evidence="1">The sequence shown here is derived from an EMBL/GenBank/DDBJ whole genome shotgun (WGS) entry which is preliminary data.</text>
</comment>